<feature type="domain" description="PII-uridylyltransferase/Glutamine-synthetase adenylyltransferase" evidence="8">
    <location>
        <begin position="743"/>
        <end position="858"/>
    </location>
</feature>
<comment type="caution">
    <text evidence="9">The sequence shown here is derived from an EMBL/GenBank/DDBJ whole genome shotgun (WGS) entry which is preliminary data.</text>
</comment>
<dbReference type="InterPro" id="IPR013546">
    <property type="entry name" value="PII_UdlTrfase/GS_AdlTrfase"/>
</dbReference>
<protein>
    <submittedName>
        <fullName evidence="9">Bifunctional [glutamine synthetase] adenylyltransferase/[glutamine synthetase]-adenylyl-L-tyrosine phosphorylase</fullName>
        <ecNumber evidence="9">2.7.7.89</ecNumber>
    </submittedName>
</protein>
<name>A0ABT0S5E3_9SPHN</name>
<dbReference type="InterPro" id="IPR043519">
    <property type="entry name" value="NT_sf"/>
</dbReference>
<evidence type="ECO:0000313" key="9">
    <source>
        <dbReference type="EMBL" id="MCL6739598.1"/>
    </source>
</evidence>
<feature type="domain" description="Glutamate-ammonia ligase adenylyltransferase repeated" evidence="7">
    <location>
        <begin position="25"/>
        <end position="210"/>
    </location>
</feature>
<keyword evidence="2 9" id="KW-0548">Nucleotidyltransferase</keyword>
<feature type="domain" description="Glutamate-ammonia ligase adenylyltransferase repeated" evidence="7">
    <location>
        <begin position="477"/>
        <end position="716"/>
    </location>
</feature>
<feature type="domain" description="PII-uridylyltransferase/Glutamine-synthetase adenylyltransferase" evidence="8">
    <location>
        <begin position="238"/>
        <end position="367"/>
    </location>
</feature>
<dbReference type="InterPro" id="IPR023057">
    <property type="entry name" value="GlnE"/>
</dbReference>
<dbReference type="Gene3D" id="1.20.120.1510">
    <property type="match status" value="1"/>
</dbReference>
<keyword evidence="10" id="KW-1185">Reference proteome</keyword>
<gene>
    <name evidence="9" type="ORF">LZ518_00375</name>
</gene>
<dbReference type="InterPro" id="IPR005190">
    <property type="entry name" value="GlnE_rpt_dom"/>
</dbReference>
<dbReference type="Gene3D" id="1.20.120.330">
    <property type="entry name" value="Nucleotidyltransferases domain 2"/>
    <property type="match status" value="2"/>
</dbReference>
<dbReference type="NCBIfam" id="NF010706">
    <property type="entry name" value="PRK14108.1"/>
    <property type="match status" value="1"/>
</dbReference>
<dbReference type="PANTHER" id="PTHR30621:SF0">
    <property type="entry name" value="BIFUNCTIONAL GLUTAMINE SYNTHETASE ADENYLYLTRANSFERASE_ADENYLYL-REMOVING ENZYME"/>
    <property type="match status" value="1"/>
</dbReference>
<dbReference type="NCBIfam" id="NF008292">
    <property type="entry name" value="PRK11072.1"/>
    <property type="match status" value="1"/>
</dbReference>
<dbReference type="EMBL" id="JAMGBB010000001">
    <property type="protein sequence ID" value="MCL6739598.1"/>
    <property type="molecule type" value="Genomic_DNA"/>
</dbReference>
<keyword evidence="5" id="KW-0460">Magnesium</keyword>
<dbReference type="CDD" id="cd05401">
    <property type="entry name" value="NT_GlnE_GlnD_like"/>
    <property type="match status" value="2"/>
</dbReference>
<evidence type="ECO:0000256" key="4">
    <source>
        <dbReference type="ARBA" id="ARBA00022840"/>
    </source>
</evidence>
<dbReference type="EC" id="2.7.7.89" evidence="9"/>
<reference evidence="9" key="1">
    <citation type="submission" date="2022-05" db="EMBL/GenBank/DDBJ databases">
        <authorList>
            <person name="Jo J.-H."/>
            <person name="Im W.-T."/>
        </authorList>
    </citation>
    <scope>NUCLEOTIDE SEQUENCE</scope>
    <source>
        <strain evidence="9">RB56-2</strain>
    </source>
</reference>
<evidence type="ECO:0000256" key="5">
    <source>
        <dbReference type="ARBA" id="ARBA00022842"/>
    </source>
</evidence>
<dbReference type="PANTHER" id="PTHR30621">
    <property type="entry name" value="GLUTAMINE SYNTHETASE ADENYLYLTRANSFERASE"/>
    <property type="match status" value="1"/>
</dbReference>
<accession>A0ABT0S5E3</accession>
<dbReference type="Gene3D" id="3.30.460.10">
    <property type="entry name" value="Beta Polymerase, domain 2"/>
    <property type="match status" value="2"/>
</dbReference>
<keyword evidence="1 9" id="KW-0808">Transferase</keyword>
<evidence type="ECO:0000256" key="3">
    <source>
        <dbReference type="ARBA" id="ARBA00022741"/>
    </source>
</evidence>
<keyword evidence="3" id="KW-0547">Nucleotide-binding</keyword>
<dbReference type="Proteomes" id="UP001165383">
    <property type="component" value="Unassembled WGS sequence"/>
</dbReference>
<evidence type="ECO:0000259" key="8">
    <source>
        <dbReference type="Pfam" id="PF08335"/>
    </source>
</evidence>
<evidence type="ECO:0000256" key="6">
    <source>
        <dbReference type="ARBA" id="ARBA00023268"/>
    </source>
</evidence>
<proteinExistence type="predicted"/>
<organism evidence="9 10">
    <name type="scientific">Sphingomonas brevis</name>
    <dbReference type="NCBI Taxonomy" id="2908206"/>
    <lineage>
        <taxon>Bacteria</taxon>
        <taxon>Pseudomonadati</taxon>
        <taxon>Pseudomonadota</taxon>
        <taxon>Alphaproteobacteria</taxon>
        <taxon>Sphingomonadales</taxon>
        <taxon>Sphingomonadaceae</taxon>
        <taxon>Sphingomonas</taxon>
    </lineage>
</organism>
<evidence type="ECO:0000256" key="1">
    <source>
        <dbReference type="ARBA" id="ARBA00022679"/>
    </source>
</evidence>
<dbReference type="SUPFAM" id="SSF81593">
    <property type="entry name" value="Nucleotidyltransferase substrate binding subunit/domain"/>
    <property type="match status" value="2"/>
</dbReference>
<dbReference type="Pfam" id="PF08335">
    <property type="entry name" value="GlnD_UR_UTase"/>
    <property type="match status" value="2"/>
</dbReference>
<keyword evidence="6" id="KW-0511">Multifunctional enzyme</keyword>
<dbReference type="Pfam" id="PF03710">
    <property type="entry name" value="GlnE"/>
    <property type="match status" value="2"/>
</dbReference>
<evidence type="ECO:0000256" key="2">
    <source>
        <dbReference type="ARBA" id="ARBA00022695"/>
    </source>
</evidence>
<sequence>MAAFPDLVSGFAAEGSDAAVAKALEMPGETVGERLRRRRHALALAVALADLSGEQPLEWVTAKLSDFADAAMDEALRTAMLERMPEDEPRGLAILALGKLGSRELNYSSDVDLVMLFDPETLPRRPRDEPGEAAVRYGRRFIELMQQRTHDGYVARVDMRLRPSPEVTPIALPVDAAISYYESSALPWERAAFIRARAAAGDIRLGQQFLGEIKPFIWRRALDFGAIQEIRDISLRIRDHYAQGQAFGPGFDLKRGRGGIREAEFFTQVQQLIHGGREPELRAPATLDALDVLSKSGRLEADVAGALADAYRALRTVEHRVQMIEDRQEHRLPSDPAALEAVAQLDGRGGAEELLAMLAPRVEAVGVQFDGLVSDREERLSNDPDILRRELGEMGFKEVDEAFRRVSDWRSGRARSLRSPAALSAFESMLPTLMKAVAAGPDPISALNRFGDIIDKLSSGVNLYRLLGARPKLADLLALILTHAPPLAEQLGRRPTLLDGLIDESSFAPPPDAGALADRFLKAVRDEPFDLALDRIRRMVGERRFALGVQLLAAHRDPIVIAEGYSDLAEAAIVALSEVVTQEFEKTHGRVPGGELVVLGLGRLGGRALTHASDLDLIYLFDAPDGAQSDGAKALPATDYYNRLASRIGAALGTPTAAGPLYDVDTRLRPQGAQGMLAVSMAAFDHYQRHEAWTWEHMALCRARPLTGSEEIKANVRKRICDILRAPADPVKVRADAVAMREEMARHKPPAGALDIKLGEGGLVDLEFAVHTLQLTTHVGLDPRLEVALEALVQAGRVDAGADPDLRLLSRLLVVLRLVGTKAMEPAEQSRTLVASLCGFEDWASLLAAVDVARQRVAARWAAVKGSDS</sequence>
<evidence type="ECO:0000259" key="7">
    <source>
        <dbReference type="Pfam" id="PF03710"/>
    </source>
</evidence>
<evidence type="ECO:0000313" key="10">
    <source>
        <dbReference type="Proteomes" id="UP001165383"/>
    </source>
</evidence>
<keyword evidence="4" id="KW-0067">ATP-binding</keyword>
<dbReference type="SUPFAM" id="SSF81301">
    <property type="entry name" value="Nucleotidyltransferase"/>
    <property type="match status" value="2"/>
</dbReference>
<dbReference type="GO" id="GO:0047388">
    <property type="term" value="F:[glutamine synthetase]-adenylyl-L-tyrosine phosphorylase activity"/>
    <property type="evidence" value="ECO:0007669"/>
    <property type="project" value="UniProtKB-EC"/>
</dbReference>